<sequence>MTVALSYLDENEDWPTHGTYEYSEHYPSRQQIHTTLPSETYDYIVIGAGPIGAALAFKLSTDHPHHSILVVEKSWLEPDRIVGELMQPAGCQALELLGLGKAFSGIGAVPAHGYYISYGGKQLYVPYPLNKRSQRPYRGVSFHHGRFVMNLRAACKARDNITCLEASVAELIGDRTANGMLTAVKGVRIEDIVVKARQATFVCDGISSQFRRALNAEPITTISHFCGLVLTHDAIVSNAQFSKPAGAILNPPLSDTPNGNPLPMPHNGHVLLDGLGPVLLYQMSERETRVLADLPGPTLPSDGSQLRALIRESLSRAAPKSQYPQLHSQLMAAVDSPSQRLRCIGSKFIPATSNRINGAVWIGDALNVRHPLTGAGMTVGLWDIVHFTEALKTEQGSLARATARWQWQRRPRALVLNALSVALHALFAAGDSPDMCLLREACFVYLARGSVYTMHPSGFLSGLRASPVLLVVHFFGVAFVAVSMRLSDTKAGSLPMRCILALQLLWAAA</sequence>
<reference evidence="1" key="1">
    <citation type="submission" date="2022-07" db="EMBL/GenBank/DDBJ databases">
        <title>Phylogenomic reconstructions and comparative analyses of Kickxellomycotina fungi.</title>
        <authorList>
            <person name="Reynolds N.K."/>
            <person name="Stajich J.E."/>
            <person name="Barry K."/>
            <person name="Grigoriev I.V."/>
            <person name="Crous P."/>
            <person name="Smith M.E."/>
        </authorList>
    </citation>
    <scope>NUCLEOTIDE SEQUENCE</scope>
    <source>
        <strain evidence="1">CBS 190363</strain>
    </source>
</reference>
<name>A0ACC1M1T4_9FUNG</name>
<organism evidence="1 2">
    <name type="scientific">Coemansia aciculifera</name>
    <dbReference type="NCBI Taxonomy" id="417176"/>
    <lineage>
        <taxon>Eukaryota</taxon>
        <taxon>Fungi</taxon>
        <taxon>Fungi incertae sedis</taxon>
        <taxon>Zoopagomycota</taxon>
        <taxon>Kickxellomycotina</taxon>
        <taxon>Kickxellomycetes</taxon>
        <taxon>Kickxellales</taxon>
        <taxon>Kickxellaceae</taxon>
        <taxon>Coemansia</taxon>
    </lineage>
</organism>
<proteinExistence type="predicted"/>
<dbReference type="EMBL" id="JANBVB010000853">
    <property type="protein sequence ID" value="KAJ2891934.1"/>
    <property type="molecule type" value="Genomic_DNA"/>
</dbReference>
<feature type="non-terminal residue" evidence="1">
    <location>
        <position position="509"/>
    </location>
</feature>
<keyword evidence="1" id="KW-0560">Oxidoreductase</keyword>
<dbReference type="EC" id="1.14.14.17" evidence="1"/>
<evidence type="ECO:0000313" key="2">
    <source>
        <dbReference type="Proteomes" id="UP001139981"/>
    </source>
</evidence>
<accession>A0ACC1M1T4</accession>
<dbReference type="Proteomes" id="UP001139981">
    <property type="component" value="Unassembled WGS sequence"/>
</dbReference>
<protein>
    <submittedName>
        <fullName evidence="1">Squalene epoxidase</fullName>
        <ecNumber evidence="1">1.14.14.17</ecNumber>
    </submittedName>
</protein>
<gene>
    <name evidence="1" type="primary">ERG1</name>
    <name evidence="1" type="ORF">IWW38_003413</name>
</gene>
<evidence type="ECO:0000313" key="1">
    <source>
        <dbReference type="EMBL" id="KAJ2891934.1"/>
    </source>
</evidence>
<keyword evidence="2" id="KW-1185">Reference proteome</keyword>
<comment type="caution">
    <text evidence="1">The sequence shown here is derived from an EMBL/GenBank/DDBJ whole genome shotgun (WGS) entry which is preliminary data.</text>
</comment>